<organism evidence="2 3">
    <name type="scientific">Rhizobium paknamense</name>
    <dbReference type="NCBI Taxonomy" id="1206817"/>
    <lineage>
        <taxon>Bacteria</taxon>
        <taxon>Pseudomonadati</taxon>
        <taxon>Pseudomonadota</taxon>
        <taxon>Alphaproteobacteria</taxon>
        <taxon>Hyphomicrobiales</taxon>
        <taxon>Rhizobiaceae</taxon>
        <taxon>Rhizobium/Agrobacterium group</taxon>
        <taxon>Rhizobium</taxon>
    </lineage>
</organism>
<reference evidence="2 3" key="1">
    <citation type="submission" date="2023-07" db="EMBL/GenBank/DDBJ databases">
        <title>Genomic Encyclopedia of Type Strains, Phase IV (KMG-IV): sequencing the most valuable type-strain genomes for metagenomic binning, comparative biology and taxonomic classification.</title>
        <authorList>
            <person name="Goeker M."/>
        </authorList>
    </citation>
    <scope>NUCLEOTIDE SEQUENCE [LARGE SCALE GENOMIC DNA]</scope>
    <source>
        <strain evidence="2 3">DSM 100301</strain>
    </source>
</reference>
<comment type="caution">
    <text evidence="2">The sequence shown here is derived from an EMBL/GenBank/DDBJ whole genome shotgun (WGS) entry which is preliminary data.</text>
</comment>
<keyword evidence="1" id="KW-0472">Membrane</keyword>
<dbReference type="EMBL" id="JAUSWH010000010">
    <property type="protein sequence ID" value="MDQ0456793.1"/>
    <property type="molecule type" value="Genomic_DNA"/>
</dbReference>
<keyword evidence="1" id="KW-1133">Transmembrane helix</keyword>
<feature type="transmembrane region" description="Helical" evidence="1">
    <location>
        <begin position="18"/>
        <end position="40"/>
    </location>
</feature>
<evidence type="ECO:0000256" key="1">
    <source>
        <dbReference type="SAM" id="Phobius"/>
    </source>
</evidence>
<sequence>MNTTYEAISVTLPQATDLLTGTAVGGATGLLLMVFWSSAFGSD</sequence>
<keyword evidence="1" id="KW-0812">Transmembrane</keyword>
<dbReference type="RefSeq" id="WP_307158976.1">
    <property type="nucleotide sequence ID" value="NZ_JAUSWH010000010.1"/>
</dbReference>
<proteinExistence type="predicted"/>
<evidence type="ECO:0000313" key="2">
    <source>
        <dbReference type="EMBL" id="MDQ0456793.1"/>
    </source>
</evidence>
<name>A0ABU0IEY0_9HYPH</name>
<dbReference type="Proteomes" id="UP001235269">
    <property type="component" value="Unassembled WGS sequence"/>
</dbReference>
<evidence type="ECO:0000313" key="3">
    <source>
        <dbReference type="Proteomes" id="UP001235269"/>
    </source>
</evidence>
<gene>
    <name evidence="2" type="ORF">QO005_003138</name>
</gene>
<accession>A0ABU0IEY0</accession>
<keyword evidence="3" id="KW-1185">Reference proteome</keyword>
<protein>
    <submittedName>
        <fullName evidence="2">Uncharacterized protein</fullName>
    </submittedName>
</protein>